<dbReference type="RefSeq" id="WP_346757967.1">
    <property type="nucleotide sequence ID" value="NZ_JAUJEB010000001.1"/>
</dbReference>
<reference evidence="1" key="1">
    <citation type="submission" date="2023-06" db="EMBL/GenBank/DDBJ databases">
        <title>Genomic of Agaribacillus aureum.</title>
        <authorList>
            <person name="Wang G."/>
        </authorList>
    </citation>
    <scope>NUCLEOTIDE SEQUENCE</scope>
    <source>
        <strain evidence="1">BMA12</strain>
    </source>
</reference>
<gene>
    <name evidence="1" type="ORF">QQ020_11360</name>
</gene>
<keyword evidence="2" id="KW-1185">Reference proteome</keyword>
<evidence type="ECO:0000313" key="2">
    <source>
        <dbReference type="Proteomes" id="UP001172083"/>
    </source>
</evidence>
<evidence type="ECO:0008006" key="3">
    <source>
        <dbReference type="Google" id="ProtNLM"/>
    </source>
</evidence>
<protein>
    <recommendedName>
        <fullName evidence="3">Phage protein</fullName>
    </recommendedName>
</protein>
<sequence>MVIVKQITDRQHPWLKLRKALKPYEYRWCDWLRSDACFLSGMEEQIIGYLFAFKGDIFCTSRMLKLSQTDYLLYLKQLIKKLEGNQTTYLAWLHQTADQESVKKIKEVRHGKKRRE</sequence>
<dbReference type="Proteomes" id="UP001172083">
    <property type="component" value="Unassembled WGS sequence"/>
</dbReference>
<accession>A0ABT8L4F7</accession>
<organism evidence="1 2">
    <name type="scientific">Agaribacillus aureus</name>
    <dbReference type="NCBI Taxonomy" id="3051825"/>
    <lineage>
        <taxon>Bacteria</taxon>
        <taxon>Pseudomonadati</taxon>
        <taxon>Bacteroidota</taxon>
        <taxon>Cytophagia</taxon>
        <taxon>Cytophagales</taxon>
        <taxon>Splendidivirgaceae</taxon>
        <taxon>Agaribacillus</taxon>
    </lineage>
</organism>
<dbReference type="EMBL" id="JAUJEB010000001">
    <property type="protein sequence ID" value="MDN5212650.1"/>
    <property type="molecule type" value="Genomic_DNA"/>
</dbReference>
<comment type="caution">
    <text evidence="1">The sequence shown here is derived from an EMBL/GenBank/DDBJ whole genome shotgun (WGS) entry which is preliminary data.</text>
</comment>
<evidence type="ECO:0000313" key="1">
    <source>
        <dbReference type="EMBL" id="MDN5212650.1"/>
    </source>
</evidence>
<proteinExistence type="predicted"/>
<name>A0ABT8L4F7_9BACT</name>